<dbReference type="InterPro" id="IPR011250">
    <property type="entry name" value="OMP/PagP_B-barrel"/>
</dbReference>
<feature type="domain" description="Outer membrane protein beta-barrel" evidence="4">
    <location>
        <begin position="6"/>
        <end position="205"/>
    </location>
</feature>
<dbReference type="RefSeq" id="WP_344697528.1">
    <property type="nucleotide sequence ID" value="NZ_BAABBR010000001.1"/>
</dbReference>
<accession>A0ABP7UHW8</accession>
<evidence type="ECO:0000259" key="4">
    <source>
        <dbReference type="Pfam" id="PF13505"/>
    </source>
</evidence>
<reference evidence="6" key="1">
    <citation type="journal article" date="2019" name="Int. J. Syst. Evol. Microbiol.">
        <title>The Global Catalogue of Microorganisms (GCM) 10K type strain sequencing project: providing services to taxonomists for standard genome sequencing and annotation.</title>
        <authorList>
            <consortium name="The Broad Institute Genomics Platform"/>
            <consortium name="The Broad Institute Genome Sequencing Center for Infectious Disease"/>
            <person name="Wu L."/>
            <person name="Ma J."/>
        </authorList>
    </citation>
    <scope>NUCLEOTIDE SEQUENCE [LARGE SCALE GENOMIC DNA]</scope>
    <source>
        <strain evidence="6">JCM 17564</strain>
    </source>
</reference>
<name>A0ABP7UHW8_9SPHN</name>
<dbReference type="InterPro" id="IPR027385">
    <property type="entry name" value="Beta-barrel_OMP"/>
</dbReference>
<feature type="chain" id="PRO_5046727943" description="Outer membrane protein beta-barrel domain-containing protein" evidence="3">
    <location>
        <begin position="21"/>
        <end position="295"/>
    </location>
</feature>
<dbReference type="Gene3D" id="2.40.160.20">
    <property type="match status" value="1"/>
</dbReference>
<feature type="compositionally biased region" description="Pro residues" evidence="2">
    <location>
        <begin position="241"/>
        <end position="261"/>
    </location>
</feature>
<dbReference type="SUPFAM" id="SSF56925">
    <property type="entry name" value="OMPA-like"/>
    <property type="match status" value="1"/>
</dbReference>
<keyword evidence="6" id="KW-1185">Reference proteome</keyword>
<feature type="compositionally biased region" description="Pro residues" evidence="2">
    <location>
        <begin position="279"/>
        <end position="295"/>
    </location>
</feature>
<feature type="signal peptide" evidence="3">
    <location>
        <begin position="1"/>
        <end position="20"/>
    </location>
</feature>
<organism evidence="5 6">
    <name type="scientific">Sphingomonas rosea</name>
    <dbReference type="NCBI Taxonomy" id="335605"/>
    <lineage>
        <taxon>Bacteria</taxon>
        <taxon>Pseudomonadati</taxon>
        <taxon>Pseudomonadota</taxon>
        <taxon>Alphaproteobacteria</taxon>
        <taxon>Sphingomonadales</taxon>
        <taxon>Sphingomonadaceae</taxon>
        <taxon>Sphingomonas</taxon>
    </lineage>
</organism>
<evidence type="ECO:0000256" key="2">
    <source>
        <dbReference type="SAM" id="MobiDB-lite"/>
    </source>
</evidence>
<feature type="region of interest" description="Disordered" evidence="2">
    <location>
        <begin position="241"/>
        <end position="295"/>
    </location>
</feature>
<evidence type="ECO:0000313" key="6">
    <source>
        <dbReference type="Proteomes" id="UP001424459"/>
    </source>
</evidence>
<dbReference type="Proteomes" id="UP001424459">
    <property type="component" value="Unassembled WGS sequence"/>
</dbReference>
<comment type="caution">
    <text evidence="5">The sequence shown here is derived from an EMBL/GenBank/DDBJ whole genome shotgun (WGS) entry which is preliminary data.</text>
</comment>
<protein>
    <recommendedName>
        <fullName evidence="4">Outer membrane protein beta-barrel domain-containing protein</fullName>
    </recommendedName>
</protein>
<dbReference type="EMBL" id="BAABBR010000001">
    <property type="protein sequence ID" value="GAA4043589.1"/>
    <property type="molecule type" value="Genomic_DNA"/>
</dbReference>
<evidence type="ECO:0000256" key="1">
    <source>
        <dbReference type="ARBA" id="ARBA00022729"/>
    </source>
</evidence>
<evidence type="ECO:0000313" key="5">
    <source>
        <dbReference type="EMBL" id="GAA4043589.1"/>
    </source>
</evidence>
<dbReference type="Pfam" id="PF13505">
    <property type="entry name" value="OMP_b-brl"/>
    <property type="match status" value="1"/>
</dbReference>
<proteinExistence type="predicted"/>
<keyword evidence="1 3" id="KW-0732">Signal</keyword>
<gene>
    <name evidence="5" type="ORF">GCM10022281_26010</name>
</gene>
<sequence>MRKILFGFAAATLLATPAAARDQSLYFGAEGGGLWAKTLKHNLTVVRTSTPAGTTVIDDGVVMKFKKPGLDLDLNLGYDFGLIRLEGELGYKRATVDSIGTRAATGGTLTTVNGKGNVGTTSAMVNLLLDVGDDDGVSFYAGPGIGWARVKMNNIVPGTAPYDIEGKDSGLALQGIAGVRYAITPQLDVGLKYRYFRSHRLDFNNVINELNASGFTYDTRSRFSSHSLLFSIIYNFAEPAAPPPPPPPPMPPVIETPPAPPATQTCPDGSVILATDSCPLPPPPPPPPPATPERG</sequence>
<evidence type="ECO:0000256" key="3">
    <source>
        <dbReference type="SAM" id="SignalP"/>
    </source>
</evidence>